<dbReference type="OrthoDB" id="9781752at2"/>
<accession>A0A343J9Y3</accession>
<evidence type="ECO:0000313" key="3">
    <source>
        <dbReference type="EMBL" id="ASW42341.1"/>
    </source>
</evidence>
<dbReference type="InterPro" id="IPR027417">
    <property type="entry name" value="P-loop_NTPase"/>
</dbReference>
<proteinExistence type="predicted"/>
<evidence type="ECO:0000313" key="4">
    <source>
        <dbReference type="Proteomes" id="UP000264883"/>
    </source>
</evidence>
<dbReference type="EMBL" id="CP016786">
    <property type="protein sequence ID" value="ASW42341.1"/>
    <property type="molecule type" value="Genomic_DNA"/>
</dbReference>
<dbReference type="AlphaFoldDB" id="A0A343J9Y3"/>
<keyword evidence="4" id="KW-1185">Reference proteome</keyword>
<protein>
    <submittedName>
        <fullName evidence="3">ATPase</fullName>
    </submittedName>
</protein>
<reference evidence="3 4" key="1">
    <citation type="submission" date="2016-08" db="EMBL/GenBank/DDBJ databases">
        <title>Complete Genome Sequence Of The Indigo Reducing Clostridium isatidis DSM15098.</title>
        <authorList>
            <person name="Little G.T."/>
            <person name="Minton N.P."/>
        </authorList>
    </citation>
    <scope>NUCLEOTIDE SEQUENCE [LARGE SCALE GENOMIC DNA]</scope>
    <source>
        <strain evidence="3 4">DSM 15098</strain>
    </source>
</reference>
<evidence type="ECO:0000259" key="2">
    <source>
        <dbReference type="Pfam" id="PF24883"/>
    </source>
</evidence>
<dbReference type="RefSeq" id="WP_119864472.1">
    <property type="nucleotide sequence ID" value="NZ_CP016786.1"/>
</dbReference>
<feature type="domain" description="Nephrocystin 3-like N-terminal" evidence="2">
    <location>
        <begin position="28"/>
        <end position="76"/>
    </location>
</feature>
<sequence>MKYKKERHLFPGGNTSKGFHSFYDYILPQQEANRILCMKGGPGTGKSTLMKKVAKVFIDKGYSLEYHHCSSDDKSLDAIVIKELKLAILDGTKPHMVDPKNPGAVDEILNMGIALDNEALSLNKKEIMEIQSIKSTNFNRAYNFLASAKSIHEDWSRLNSKALIPSKSSTITESLISEIFSGNSKFGYGNERHLFATAYTPNGVITYAKGLTENFNKKYILKGGPGFGKSTILKDIGKLAQRKGYFVEYFHDPFIPTRLEHILIPEISTCILTENEISQCSFEGKVYNMEDFCDNSIISTLKTEIEYNKNIFYELTNKAIELIALAHKVHAELETYYVKAIDFSILDKIYNEVIEKFEKYEK</sequence>
<dbReference type="KEGG" id="cia:BEN51_02215"/>
<dbReference type="Proteomes" id="UP000264883">
    <property type="component" value="Chromosome"/>
</dbReference>
<keyword evidence="1" id="KW-0677">Repeat</keyword>
<organism evidence="3 4">
    <name type="scientific">Clostridium isatidis</name>
    <dbReference type="NCBI Taxonomy" id="182773"/>
    <lineage>
        <taxon>Bacteria</taxon>
        <taxon>Bacillati</taxon>
        <taxon>Bacillota</taxon>
        <taxon>Clostridia</taxon>
        <taxon>Eubacteriales</taxon>
        <taxon>Clostridiaceae</taxon>
        <taxon>Clostridium</taxon>
    </lineage>
</organism>
<dbReference type="SUPFAM" id="SSF52540">
    <property type="entry name" value="P-loop containing nucleoside triphosphate hydrolases"/>
    <property type="match status" value="1"/>
</dbReference>
<dbReference type="Pfam" id="PF24883">
    <property type="entry name" value="NPHP3_N"/>
    <property type="match status" value="1"/>
</dbReference>
<gene>
    <name evidence="3" type="ORF">BEN51_02215</name>
</gene>
<name>A0A343J9Y3_9CLOT</name>
<evidence type="ECO:0000256" key="1">
    <source>
        <dbReference type="ARBA" id="ARBA00022737"/>
    </source>
</evidence>
<dbReference type="Gene3D" id="3.40.50.300">
    <property type="entry name" value="P-loop containing nucleotide triphosphate hydrolases"/>
    <property type="match status" value="1"/>
</dbReference>
<dbReference type="InterPro" id="IPR056884">
    <property type="entry name" value="NPHP3-like_N"/>
</dbReference>